<dbReference type="InterPro" id="IPR029071">
    <property type="entry name" value="Ubiquitin-like_domsf"/>
</dbReference>
<dbReference type="PRINTS" id="PR00348">
    <property type="entry name" value="UBIQUITIN"/>
</dbReference>
<gene>
    <name evidence="4" type="ORF">C2845_PM02G11830</name>
</gene>
<evidence type="ECO:0000256" key="2">
    <source>
        <dbReference type="SAM" id="MobiDB-lite"/>
    </source>
</evidence>
<dbReference type="CDD" id="cd17039">
    <property type="entry name" value="Ubl_ubiquitin_like"/>
    <property type="match status" value="1"/>
</dbReference>
<dbReference type="InterPro" id="IPR000626">
    <property type="entry name" value="Ubiquitin-like_dom"/>
</dbReference>
<comment type="caution">
    <text evidence="4">The sequence shown here is derived from an EMBL/GenBank/DDBJ whole genome shotgun (WGS) entry which is preliminary data.</text>
</comment>
<dbReference type="STRING" id="4540.A0A3L6S7B3"/>
<dbReference type="Proteomes" id="UP000275267">
    <property type="component" value="Unassembled WGS sequence"/>
</dbReference>
<feature type="domain" description="Ubiquitin-like" evidence="3">
    <location>
        <begin position="224"/>
        <end position="296"/>
    </location>
</feature>
<dbReference type="OrthoDB" id="604226at2759"/>
<dbReference type="FunFam" id="3.10.20.90:FF:000211">
    <property type="entry name" value="Polyubiquitin 9"/>
    <property type="match status" value="1"/>
</dbReference>
<evidence type="ECO:0000313" key="4">
    <source>
        <dbReference type="EMBL" id="RLN15992.1"/>
    </source>
</evidence>
<dbReference type="InterPro" id="IPR050158">
    <property type="entry name" value="Ubiquitin_ubiquitin-like"/>
</dbReference>
<dbReference type="Pfam" id="PF00240">
    <property type="entry name" value="ubiquitin"/>
    <property type="match status" value="3"/>
</dbReference>
<dbReference type="Gene3D" id="3.10.20.90">
    <property type="entry name" value="Phosphatidylinositol 3-kinase Catalytic Subunit, Chain A, domain 1"/>
    <property type="match status" value="4"/>
</dbReference>
<dbReference type="InterPro" id="IPR019956">
    <property type="entry name" value="Ubiquitin_dom"/>
</dbReference>
<dbReference type="PANTHER" id="PTHR10666">
    <property type="entry name" value="UBIQUITIN"/>
    <property type="match status" value="1"/>
</dbReference>
<evidence type="ECO:0000259" key="3">
    <source>
        <dbReference type="PROSITE" id="PS50053"/>
    </source>
</evidence>
<feature type="region of interest" description="Disordered" evidence="2">
    <location>
        <begin position="1"/>
        <end position="20"/>
    </location>
</feature>
<dbReference type="GO" id="GO:0003729">
    <property type="term" value="F:mRNA binding"/>
    <property type="evidence" value="ECO:0007669"/>
    <property type="project" value="UniProtKB-ARBA"/>
</dbReference>
<feature type="domain" description="Ubiquitin-like" evidence="3">
    <location>
        <begin position="147"/>
        <end position="218"/>
    </location>
</feature>
<protein>
    <submittedName>
        <fullName evidence="4">Polyubiquitin-like</fullName>
    </submittedName>
</protein>
<sequence length="377" mass="41936">MHARVKSAHGPRAQSYRGGGPTATGAPLCGGCEARSVRKLRACARWSWARENRGSARWIRRRPLADALDHGGTRARIQVRMVKTVALDVKSTDTVDQIKSKISAIEGIDKSQQALFFCGNHLENNNRLADYNIMTNSSVDLYVTDGMQISVSIPSVGKIIKLNLKKSQSVADVKSEIEQKVGIPLDEQILMYGCQQLEDNKLLSQCGLSNGHTLHVLVCPTDKLRISINVDGERTVNLDVKSWYTVADVKLMIETFEGLPACSQILMRTQPGGAETLKDTETLQNQHIRNNDTLMLHQNIQFFVKTYEGKTLTMSMRTCDTTDKVMEKVKAKLMMMAGVYYLHYGGHVMCPGDTLQKHKVANNSTVDIRLRNSNVVS</sequence>
<organism evidence="4 5">
    <name type="scientific">Panicum miliaceum</name>
    <name type="common">Proso millet</name>
    <name type="synonym">Broomcorn millet</name>
    <dbReference type="NCBI Taxonomy" id="4540"/>
    <lineage>
        <taxon>Eukaryota</taxon>
        <taxon>Viridiplantae</taxon>
        <taxon>Streptophyta</taxon>
        <taxon>Embryophyta</taxon>
        <taxon>Tracheophyta</taxon>
        <taxon>Spermatophyta</taxon>
        <taxon>Magnoliopsida</taxon>
        <taxon>Liliopsida</taxon>
        <taxon>Poales</taxon>
        <taxon>Poaceae</taxon>
        <taxon>PACMAD clade</taxon>
        <taxon>Panicoideae</taxon>
        <taxon>Panicodae</taxon>
        <taxon>Paniceae</taxon>
        <taxon>Panicinae</taxon>
        <taxon>Panicum</taxon>
        <taxon>Panicum sect. Panicum</taxon>
    </lineage>
</organism>
<keyword evidence="5" id="KW-1185">Reference proteome</keyword>
<dbReference type="PROSITE" id="PS50053">
    <property type="entry name" value="UBIQUITIN_2"/>
    <property type="match status" value="4"/>
</dbReference>
<evidence type="ECO:0000313" key="5">
    <source>
        <dbReference type="Proteomes" id="UP000275267"/>
    </source>
</evidence>
<keyword evidence="1" id="KW-1017">Isopeptide bond</keyword>
<proteinExistence type="predicted"/>
<dbReference type="EMBL" id="PQIB02000005">
    <property type="protein sequence ID" value="RLN15992.1"/>
    <property type="molecule type" value="Genomic_DNA"/>
</dbReference>
<dbReference type="AlphaFoldDB" id="A0A3L6S7B3"/>
<evidence type="ECO:0000256" key="1">
    <source>
        <dbReference type="ARBA" id="ARBA00022499"/>
    </source>
</evidence>
<name>A0A3L6S7B3_PANMI</name>
<reference evidence="5" key="1">
    <citation type="journal article" date="2019" name="Nat. Commun.">
        <title>The genome of broomcorn millet.</title>
        <authorList>
            <person name="Zou C."/>
            <person name="Miki D."/>
            <person name="Li D."/>
            <person name="Tang Q."/>
            <person name="Xiao L."/>
            <person name="Rajput S."/>
            <person name="Deng P."/>
            <person name="Jia W."/>
            <person name="Huang R."/>
            <person name="Zhang M."/>
            <person name="Sun Y."/>
            <person name="Hu J."/>
            <person name="Fu X."/>
            <person name="Schnable P.S."/>
            <person name="Li F."/>
            <person name="Zhang H."/>
            <person name="Feng B."/>
            <person name="Zhu X."/>
            <person name="Liu R."/>
            <person name="Schnable J.C."/>
            <person name="Zhu J.-K."/>
            <person name="Zhang H."/>
        </authorList>
    </citation>
    <scope>NUCLEOTIDE SEQUENCE [LARGE SCALE GENOMIC DNA]</scope>
</reference>
<feature type="domain" description="Ubiquitin-like" evidence="3">
    <location>
        <begin position="75"/>
        <end position="144"/>
    </location>
</feature>
<feature type="domain" description="Ubiquitin-like" evidence="3">
    <location>
        <begin position="300"/>
        <end position="375"/>
    </location>
</feature>
<dbReference type="SUPFAM" id="SSF54236">
    <property type="entry name" value="Ubiquitin-like"/>
    <property type="match status" value="4"/>
</dbReference>
<dbReference type="SMART" id="SM00213">
    <property type="entry name" value="UBQ"/>
    <property type="match status" value="4"/>
</dbReference>
<accession>A0A3L6S7B3</accession>